<keyword evidence="1" id="KW-0863">Zinc-finger</keyword>
<proteinExistence type="predicted"/>
<feature type="compositionally biased region" description="Polar residues" evidence="3">
    <location>
        <begin position="736"/>
        <end position="749"/>
    </location>
</feature>
<feature type="compositionally biased region" description="Acidic residues" evidence="3">
    <location>
        <begin position="176"/>
        <end position="185"/>
    </location>
</feature>
<comment type="caution">
    <text evidence="5">The sequence shown here is derived from an EMBL/GenBank/DDBJ whole genome shotgun (WGS) entry which is preliminary data.</text>
</comment>
<dbReference type="Pfam" id="PF13639">
    <property type="entry name" value="zf-RING_2"/>
    <property type="match status" value="1"/>
</dbReference>
<dbReference type="GO" id="GO:0008270">
    <property type="term" value="F:zinc ion binding"/>
    <property type="evidence" value="ECO:0007669"/>
    <property type="project" value="UniProtKB-KW"/>
</dbReference>
<feature type="region of interest" description="Disordered" evidence="3">
    <location>
        <begin position="727"/>
        <end position="755"/>
    </location>
</feature>
<evidence type="ECO:0000313" key="6">
    <source>
        <dbReference type="Proteomes" id="UP000639772"/>
    </source>
</evidence>
<feature type="coiled-coil region" evidence="2">
    <location>
        <begin position="108"/>
        <end position="145"/>
    </location>
</feature>
<feature type="domain" description="RING-type" evidence="4">
    <location>
        <begin position="878"/>
        <end position="920"/>
    </location>
</feature>
<organism evidence="5 6">
    <name type="scientific">Vanilla planifolia</name>
    <name type="common">Vanilla</name>
    <dbReference type="NCBI Taxonomy" id="51239"/>
    <lineage>
        <taxon>Eukaryota</taxon>
        <taxon>Viridiplantae</taxon>
        <taxon>Streptophyta</taxon>
        <taxon>Embryophyta</taxon>
        <taxon>Tracheophyta</taxon>
        <taxon>Spermatophyta</taxon>
        <taxon>Magnoliopsida</taxon>
        <taxon>Liliopsida</taxon>
        <taxon>Asparagales</taxon>
        <taxon>Orchidaceae</taxon>
        <taxon>Vanilloideae</taxon>
        <taxon>Vanilleae</taxon>
        <taxon>Vanilla</taxon>
    </lineage>
</organism>
<feature type="region of interest" description="Disordered" evidence="3">
    <location>
        <begin position="512"/>
        <end position="592"/>
    </location>
</feature>
<evidence type="ECO:0000256" key="1">
    <source>
        <dbReference type="PROSITE-ProRule" id="PRU00175"/>
    </source>
</evidence>
<accession>A0A835UUY8</accession>
<keyword evidence="1" id="KW-0479">Metal-binding</keyword>
<feature type="compositionally biased region" description="Polar residues" evidence="3">
    <location>
        <begin position="531"/>
        <end position="564"/>
    </location>
</feature>
<dbReference type="PROSITE" id="PS50089">
    <property type="entry name" value="ZF_RING_2"/>
    <property type="match status" value="1"/>
</dbReference>
<protein>
    <recommendedName>
        <fullName evidence="4">RING-type domain-containing protein</fullName>
    </recommendedName>
</protein>
<evidence type="ECO:0000259" key="4">
    <source>
        <dbReference type="PROSITE" id="PS50089"/>
    </source>
</evidence>
<feature type="compositionally biased region" description="Basic and acidic residues" evidence="3">
    <location>
        <begin position="512"/>
        <end position="529"/>
    </location>
</feature>
<dbReference type="Proteomes" id="UP000639772">
    <property type="component" value="Chromosome 7"/>
</dbReference>
<keyword evidence="1" id="KW-0862">Zinc</keyword>
<evidence type="ECO:0000256" key="3">
    <source>
        <dbReference type="SAM" id="MobiDB-lite"/>
    </source>
</evidence>
<dbReference type="AlphaFoldDB" id="A0A835UUY8"/>
<dbReference type="InterPro" id="IPR013083">
    <property type="entry name" value="Znf_RING/FYVE/PHD"/>
</dbReference>
<feature type="compositionally biased region" description="Polar residues" evidence="3">
    <location>
        <begin position="571"/>
        <end position="581"/>
    </location>
</feature>
<feature type="compositionally biased region" description="Basic and acidic residues" evidence="3">
    <location>
        <begin position="703"/>
        <end position="715"/>
    </location>
</feature>
<keyword evidence="2" id="KW-0175">Coiled coil</keyword>
<dbReference type="PANTHER" id="PTHR47531:SF2">
    <property type="entry name" value="RING_U-BOX SUPERFAMILY PROTEIN"/>
    <property type="match status" value="1"/>
</dbReference>
<dbReference type="InterPro" id="IPR001841">
    <property type="entry name" value="Znf_RING"/>
</dbReference>
<dbReference type="OrthoDB" id="751422at2759"/>
<feature type="region of interest" description="Disordered" evidence="3">
    <location>
        <begin position="696"/>
        <end position="715"/>
    </location>
</feature>
<evidence type="ECO:0000313" key="5">
    <source>
        <dbReference type="EMBL" id="KAG0474967.1"/>
    </source>
</evidence>
<sequence length="935" mass="105326">MAIEEENPSSKPSSSATEDALSALISSYLGLSFSVFLGFLPRSSLSHIASLQSRNRILSLKLFHAEEQLRQMRSRRKEDSKANARVVEIFASHRHAWQQEEKGLLNRVDAAADEIASLRLRISELERSEAELRSSVDRLQRELTERDEMLELMSRTAAAADAEGREEGMGKKEVDEVLDGEEEDEREYFGDYTRMARVRFPEGLDPAAEPYFVERREDLDDLAVMYFRQNGFGPDFMPPSATSLPWTQSPKGLWQDTQLDPHESIYDVKHNVARREYPWKVRSDAAGVSSKLKLLEQELSNVENVEKGLQSKLPTLLRKQARRYKSLAGKIDDLCNRMQLSDVFEPSLSPNFRTQRQTEFLAEALRLQHQAKEIRQKLNALQAEVATAHLGAELAGEDKLIMRKSLDSIRTSFKEIQRNLEIWLARIMGDLEGILARDGASRVALVRIQLGNGIGRQQNAAAANDSAASSFDGGGRTLRYKRASRAFKSSCFCPSFALDDLPEIKHEKRNACTDEGENKRSQENDERCRKLTNSPSYIVPTSPSATDHNNDDSTVQINRASSTAVGAIRRTFSNASRTASSPCEMPNGMDNSLTRTLSLQASRACNSAHAGDSTLDDDSVEDVIRNNSRDEQPVGHSEHSEGNMQLRQMTGIGRLHDRSVHRVSFSEGLIDTVYVEANLNDHASQASLRRGFSSLRRTSPSHRRGEVFHDGPRNRSHHMTDLIDAVHNHHPENPQPRETNSHLGEQTSSFHERRRRVISQVRALQRLGSRFENSSGHERSCILSGQYRTGRCMCRGSYRSSNHTDDSSTNASISRIVMLAEALFEVLDEIHQQSVLLTSQTSFSSIGSVPAPKEVVENMPLRNFTKQQGHGNEGTSQCYICLLDYEEGEYMRILPCNHKFHQVCIDKWLKEIHRVCPLCRADVCNYEAKTMGKPS</sequence>
<reference evidence="5 6" key="1">
    <citation type="journal article" date="2020" name="Nat. Food">
        <title>A phased Vanilla planifolia genome enables genetic improvement of flavour and production.</title>
        <authorList>
            <person name="Hasing T."/>
            <person name="Tang H."/>
            <person name="Brym M."/>
            <person name="Khazi F."/>
            <person name="Huang T."/>
            <person name="Chambers A.H."/>
        </authorList>
    </citation>
    <scope>NUCLEOTIDE SEQUENCE [LARGE SCALE GENOMIC DNA]</scope>
    <source>
        <tissue evidence="5">Leaf</tissue>
    </source>
</reference>
<feature type="region of interest" description="Disordered" evidence="3">
    <location>
        <begin position="159"/>
        <end position="185"/>
    </location>
</feature>
<name>A0A835UUY8_VANPL</name>
<dbReference type="FunFam" id="3.30.40.10:FF:000388">
    <property type="entry name" value="Putative RING zinc finger domain superfamily protein"/>
    <property type="match status" value="1"/>
</dbReference>
<gene>
    <name evidence="5" type="ORF">HPP92_014653</name>
</gene>
<feature type="compositionally biased region" description="Basic and acidic residues" evidence="3">
    <location>
        <begin position="162"/>
        <end position="175"/>
    </location>
</feature>
<dbReference type="EMBL" id="JADCNM010000007">
    <property type="protein sequence ID" value="KAG0474967.1"/>
    <property type="molecule type" value="Genomic_DNA"/>
</dbReference>
<evidence type="ECO:0000256" key="2">
    <source>
        <dbReference type="SAM" id="Coils"/>
    </source>
</evidence>
<dbReference type="SMART" id="SM00184">
    <property type="entry name" value="RING"/>
    <property type="match status" value="1"/>
</dbReference>
<feature type="coiled-coil region" evidence="2">
    <location>
        <begin position="285"/>
        <end position="312"/>
    </location>
</feature>
<dbReference type="SUPFAM" id="SSF57850">
    <property type="entry name" value="RING/U-box"/>
    <property type="match status" value="1"/>
</dbReference>
<dbReference type="PANTHER" id="PTHR47531">
    <property type="entry name" value="RING/U-BOX SUPERFAMILY PROTEIN"/>
    <property type="match status" value="1"/>
</dbReference>
<dbReference type="Gene3D" id="3.30.40.10">
    <property type="entry name" value="Zinc/RING finger domain, C3HC4 (zinc finger)"/>
    <property type="match status" value="1"/>
</dbReference>